<name>A0A371GFY1_MUCPR</name>
<comment type="caution">
    <text evidence="1">The sequence shown here is derived from an EMBL/GenBank/DDBJ whole genome shotgun (WGS) entry which is preliminary data.</text>
</comment>
<dbReference type="EMBL" id="QJKJ01005658">
    <property type="protein sequence ID" value="RDX89479.1"/>
    <property type="molecule type" value="Genomic_DNA"/>
</dbReference>
<keyword evidence="2" id="KW-1185">Reference proteome</keyword>
<sequence length="109" mass="12648">MDAEIQAIKRNDTWELVDPLPNCKIVGVKWIFKTKLKEIEEIDKFKARLVAKGYTAFPYGEINEDVYLEQPLGTQNLGIFYKDGGNEELLAYTYSDYARDLTIERTHLN</sequence>
<feature type="non-terminal residue" evidence="1">
    <location>
        <position position="1"/>
    </location>
</feature>
<evidence type="ECO:0000313" key="1">
    <source>
        <dbReference type="EMBL" id="RDX89479.1"/>
    </source>
</evidence>
<reference evidence="1" key="1">
    <citation type="submission" date="2018-05" db="EMBL/GenBank/DDBJ databases">
        <title>Draft genome of Mucuna pruriens seed.</title>
        <authorList>
            <person name="Nnadi N.E."/>
            <person name="Vos R."/>
            <person name="Hasami M.H."/>
            <person name="Devisetty U.K."/>
            <person name="Aguiy J.C."/>
        </authorList>
    </citation>
    <scope>NUCLEOTIDE SEQUENCE [LARGE SCALE GENOMIC DNA]</scope>
    <source>
        <strain evidence="1">JCA_2017</strain>
    </source>
</reference>
<organism evidence="1 2">
    <name type="scientific">Mucuna pruriens</name>
    <name type="common">Velvet bean</name>
    <name type="synonym">Dolichos pruriens</name>
    <dbReference type="NCBI Taxonomy" id="157652"/>
    <lineage>
        <taxon>Eukaryota</taxon>
        <taxon>Viridiplantae</taxon>
        <taxon>Streptophyta</taxon>
        <taxon>Embryophyta</taxon>
        <taxon>Tracheophyta</taxon>
        <taxon>Spermatophyta</taxon>
        <taxon>Magnoliopsida</taxon>
        <taxon>eudicotyledons</taxon>
        <taxon>Gunneridae</taxon>
        <taxon>Pentapetalae</taxon>
        <taxon>rosids</taxon>
        <taxon>fabids</taxon>
        <taxon>Fabales</taxon>
        <taxon>Fabaceae</taxon>
        <taxon>Papilionoideae</taxon>
        <taxon>50 kb inversion clade</taxon>
        <taxon>NPAAA clade</taxon>
        <taxon>indigoferoid/millettioid clade</taxon>
        <taxon>Phaseoleae</taxon>
        <taxon>Mucuna</taxon>
    </lineage>
</organism>
<evidence type="ECO:0000313" key="2">
    <source>
        <dbReference type="Proteomes" id="UP000257109"/>
    </source>
</evidence>
<protein>
    <submittedName>
        <fullName evidence="1">Mitochondrial protein</fullName>
    </submittedName>
</protein>
<dbReference type="AlphaFoldDB" id="A0A371GFY1"/>
<accession>A0A371GFY1</accession>
<dbReference type="OrthoDB" id="1917367at2759"/>
<gene>
    <name evidence="1" type="ORF">CR513_28794</name>
</gene>
<dbReference type="Proteomes" id="UP000257109">
    <property type="component" value="Unassembled WGS sequence"/>
</dbReference>
<proteinExistence type="predicted"/>